<dbReference type="AlphaFoldDB" id="A0A0L8G810"/>
<name>A0A0L8G810_OCTBM</name>
<evidence type="ECO:0000313" key="1">
    <source>
        <dbReference type="EMBL" id="KOF73141.1"/>
    </source>
</evidence>
<protein>
    <submittedName>
        <fullName evidence="1">Uncharacterized protein</fullName>
    </submittedName>
</protein>
<gene>
    <name evidence="1" type="ORF">OCBIM_22038331mg</name>
</gene>
<proteinExistence type="predicted"/>
<organism evidence="1">
    <name type="scientific">Octopus bimaculoides</name>
    <name type="common">California two-spotted octopus</name>
    <dbReference type="NCBI Taxonomy" id="37653"/>
    <lineage>
        <taxon>Eukaryota</taxon>
        <taxon>Metazoa</taxon>
        <taxon>Spiralia</taxon>
        <taxon>Lophotrochozoa</taxon>
        <taxon>Mollusca</taxon>
        <taxon>Cephalopoda</taxon>
        <taxon>Coleoidea</taxon>
        <taxon>Octopodiformes</taxon>
        <taxon>Octopoda</taxon>
        <taxon>Incirrata</taxon>
        <taxon>Octopodidae</taxon>
        <taxon>Octopus</taxon>
    </lineage>
</organism>
<reference evidence="1" key="1">
    <citation type="submission" date="2015-07" db="EMBL/GenBank/DDBJ databases">
        <title>MeaNS - Measles Nucleotide Surveillance Program.</title>
        <authorList>
            <person name="Tran T."/>
            <person name="Druce J."/>
        </authorList>
    </citation>
    <scope>NUCLEOTIDE SEQUENCE</scope>
    <source>
        <strain evidence="1">UCB-OBI-ISO-001</strain>
        <tissue evidence="1">Gonad</tissue>
    </source>
</reference>
<sequence length="51" mass="6250">MVVYKSPCMKERQKERNVKNVNFINEYFPHLAIKKKYLLILTFLRLVYESL</sequence>
<dbReference type="EMBL" id="KQ423285">
    <property type="protein sequence ID" value="KOF73141.1"/>
    <property type="molecule type" value="Genomic_DNA"/>
</dbReference>
<accession>A0A0L8G810</accession>